<evidence type="ECO:0000313" key="1">
    <source>
        <dbReference type="EMBL" id="RJE19128.1"/>
    </source>
</evidence>
<comment type="caution">
    <text evidence="1">The sequence shown here is derived from an EMBL/GenBank/DDBJ whole genome shotgun (WGS) entry which is preliminary data.</text>
</comment>
<protein>
    <recommendedName>
        <fullName evidence="3">Protein HRI1</fullName>
    </recommendedName>
</protein>
<sequence length="264" mass="29742">MSDTPSSSRISTRISIRWLPDPAFENTDTIVMSVANWYVDLRMDKKTNKIDWAIAGQRLVESKEPMRVLFTHELDSQNAFSAVDSGTFTDLPNGDGLETGQMPRHDLPGAPIGDYEEVWRELTPKEGPEGKNRGVSWILESVGEDFGDQEGEVRVVKTFLGRIWGTYVALRQMQTHTRHRTPSGEWKVSKTGADVSARREEWEPGFGWRAKYVIGKDNTLPSLNDGFGNKGKILRSPGEKIVIGEETYIVRAFEEMGKVEIPKL</sequence>
<dbReference type="InterPro" id="IPR031818">
    <property type="entry name" value="Hri1"/>
</dbReference>
<dbReference type="EMBL" id="MVGC01000445">
    <property type="protein sequence ID" value="RJE19128.1"/>
    <property type="molecule type" value="Genomic_DNA"/>
</dbReference>
<name>A0A3A2Z7Q5_9EURO</name>
<keyword evidence="2" id="KW-1185">Reference proteome</keyword>
<dbReference type="OrthoDB" id="4045395at2759"/>
<accession>A0A3A2Z7Q5</accession>
<proteinExistence type="predicted"/>
<dbReference type="InterPro" id="IPR043047">
    <property type="entry name" value="Hri1_N_sf"/>
</dbReference>
<dbReference type="AlphaFoldDB" id="A0A3A2Z7Q5"/>
<evidence type="ECO:0000313" key="2">
    <source>
        <dbReference type="Proteomes" id="UP000266188"/>
    </source>
</evidence>
<evidence type="ECO:0008006" key="3">
    <source>
        <dbReference type="Google" id="ProtNLM"/>
    </source>
</evidence>
<dbReference type="Proteomes" id="UP000266188">
    <property type="component" value="Unassembled WGS sequence"/>
</dbReference>
<reference evidence="2" key="1">
    <citation type="submission" date="2017-02" db="EMBL/GenBank/DDBJ databases">
        <authorList>
            <person name="Tafer H."/>
            <person name="Lopandic K."/>
        </authorList>
    </citation>
    <scope>NUCLEOTIDE SEQUENCE [LARGE SCALE GENOMIC DNA]</scope>
    <source>
        <strain evidence="2">CBS 366.77</strain>
    </source>
</reference>
<gene>
    <name evidence="1" type="ORF">PHISCL_08542</name>
</gene>
<organism evidence="1 2">
    <name type="scientific">Aspergillus sclerotialis</name>
    <dbReference type="NCBI Taxonomy" id="2070753"/>
    <lineage>
        <taxon>Eukaryota</taxon>
        <taxon>Fungi</taxon>
        <taxon>Dikarya</taxon>
        <taxon>Ascomycota</taxon>
        <taxon>Pezizomycotina</taxon>
        <taxon>Eurotiomycetes</taxon>
        <taxon>Eurotiomycetidae</taxon>
        <taxon>Eurotiales</taxon>
        <taxon>Aspergillaceae</taxon>
        <taxon>Aspergillus</taxon>
        <taxon>Aspergillus subgen. Polypaecilum</taxon>
    </lineage>
</organism>
<dbReference type="Gene3D" id="2.40.128.320">
    <property type="entry name" value="Protein HRI1, N-terminal domain"/>
    <property type="match status" value="1"/>
</dbReference>
<dbReference type="Pfam" id="PF16815">
    <property type="entry name" value="HRI1"/>
    <property type="match status" value="1"/>
</dbReference>
<dbReference type="STRING" id="2070753.A0A3A2Z7Q5"/>